<feature type="region of interest" description="Disordered" evidence="1">
    <location>
        <begin position="15"/>
        <end position="328"/>
    </location>
</feature>
<dbReference type="EMBL" id="MU005766">
    <property type="protein sequence ID" value="KAF2712743.1"/>
    <property type="molecule type" value="Genomic_DNA"/>
</dbReference>
<feature type="compositionally biased region" description="Basic residues" evidence="1">
    <location>
        <begin position="84"/>
        <end position="95"/>
    </location>
</feature>
<dbReference type="OrthoDB" id="3800349at2759"/>
<name>A0A6G1KJE1_9PLEO</name>
<protein>
    <submittedName>
        <fullName evidence="2">Uncharacterized protein</fullName>
    </submittedName>
</protein>
<reference evidence="2" key="1">
    <citation type="journal article" date="2020" name="Stud. Mycol.">
        <title>101 Dothideomycetes genomes: a test case for predicting lifestyles and emergence of pathogens.</title>
        <authorList>
            <person name="Haridas S."/>
            <person name="Albert R."/>
            <person name="Binder M."/>
            <person name="Bloem J."/>
            <person name="Labutti K."/>
            <person name="Salamov A."/>
            <person name="Andreopoulos B."/>
            <person name="Baker S."/>
            <person name="Barry K."/>
            <person name="Bills G."/>
            <person name="Bluhm B."/>
            <person name="Cannon C."/>
            <person name="Castanera R."/>
            <person name="Culley D."/>
            <person name="Daum C."/>
            <person name="Ezra D."/>
            <person name="Gonzalez J."/>
            <person name="Henrissat B."/>
            <person name="Kuo A."/>
            <person name="Liang C."/>
            <person name="Lipzen A."/>
            <person name="Lutzoni F."/>
            <person name="Magnuson J."/>
            <person name="Mondo S."/>
            <person name="Nolan M."/>
            <person name="Ohm R."/>
            <person name="Pangilinan J."/>
            <person name="Park H.-J."/>
            <person name="Ramirez L."/>
            <person name="Alfaro M."/>
            <person name="Sun H."/>
            <person name="Tritt A."/>
            <person name="Yoshinaga Y."/>
            <person name="Zwiers L.-H."/>
            <person name="Turgeon B."/>
            <person name="Goodwin S."/>
            <person name="Spatafora J."/>
            <person name="Crous P."/>
            <person name="Grigoriev I."/>
        </authorList>
    </citation>
    <scope>NUCLEOTIDE SEQUENCE</scope>
    <source>
        <strain evidence="2">CBS 279.74</strain>
    </source>
</reference>
<feature type="compositionally biased region" description="Basic and acidic residues" evidence="1">
    <location>
        <begin position="63"/>
        <end position="83"/>
    </location>
</feature>
<organism evidence="2 3">
    <name type="scientific">Pleomassaria siparia CBS 279.74</name>
    <dbReference type="NCBI Taxonomy" id="1314801"/>
    <lineage>
        <taxon>Eukaryota</taxon>
        <taxon>Fungi</taxon>
        <taxon>Dikarya</taxon>
        <taxon>Ascomycota</taxon>
        <taxon>Pezizomycotina</taxon>
        <taxon>Dothideomycetes</taxon>
        <taxon>Pleosporomycetidae</taxon>
        <taxon>Pleosporales</taxon>
        <taxon>Pleomassariaceae</taxon>
        <taxon>Pleomassaria</taxon>
    </lineage>
</organism>
<feature type="compositionally biased region" description="Low complexity" evidence="1">
    <location>
        <begin position="198"/>
        <end position="227"/>
    </location>
</feature>
<feature type="compositionally biased region" description="Low complexity" evidence="1">
    <location>
        <begin position="96"/>
        <end position="105"/>
    </location>
</feature>
<feature type="non-terminal residue" evidence="2">
    <location>
        <position position="328"/>
    </location>
</feature>
<dbReference type="Proteomes" id="UP000799428">
    <property type="component" value="Unassembled WGS sequence"/>
</dbReference>
<feature type="compositionally biased region" description="Basic and acidic residues" evidence="1">
    <location>
        <begin position="304"/>
        <end position="322"/>
    </location>
</feature>
<sequence length="328" mass="36822">MAALALKAIGYGAEKIPDRLFEKIPGGFFRPRENKKSRKGRAQDRHRSEERHSSRGRRRSHRDRTLPTDYSDHSAYDDTDHEKKYRKKKQHRRARSLGSSYSRSPSRGRRREPTGDLDGEMGRAERGPEFSPPPPSEYRPYDPRDYAPPGAATGSSPTNTYRDSYGLRGSSSARTEYGYPPQPPPLAQTPVSSSAERYTPAGAYAPSPTATAYAPYNPADYASPSSSHRTSTGYHPFPPPFYRHQSRSQPSLPQHSYPDNQHQTAYLGSPSRQGSTSSSHHHRHDDGKKHRTRSAGHHGRSRSRVTDQLRDRFDNLDVKDKSLAASVG</sequence>
<proteinExistence type="predicted"/>
<evidence type="ECO:0000313" key="3">
    <source>
        <dbReference type="Proteomes" id="UP000799428"/>
    </source>
</evidence>
<evidence type="ECO:0000313" key="2">
    <source>
        <dbReference type="EMBL" id="KAF2712743.1"/>
    </source>
</evidence>
<accession>A0A6G1KJE1</accession>
<feature type="compositionally biased region" description="Basic residues" evidence="1">
    <location>
        <begin position="279"/>
        <end position="303"/>
    </location>
</feature>
<keyword evidence="3" id="KW-1185">Reference proteome</keyword>
<gene>
    <name evidence="2" type="ORF">K504DRAFT_531795</name>
</gene>
<dbReference type="AlphaFoldDB" id="A0A6G1KJE1"/>
<feature type="compositionally biased region" description="Polar residues" evidence="1">
    <location>
        <begin position="247"/>
        <end position="266"/>
    </location>
</feature>
<evidence type="ECO:0000256" key="1">
    <source>
        <dbReference type="SAM" id="MobiDB-lite"/>
    </source>
</evidence>
<feature type="compositionally biased region" description="Basic and acidic residues" evidence="1">
    <location>
        <begin position="41"/>
        <end position="53"/>
    </location>
</feature>
<feature type="compositionally biased region" description="Polar residues" evidence="1">
    <location>
        <begin position="153"/>
        <end position="162"/>
    </location>
</feature>